<gene>
    <name evidence="1" type="ORF">WJX68_13020</name>
</gene>
<proteinExistence type="predicted"/>
<reference evidence="1 2" key="1">
    <citation type="submission" date="2024-03" db="EMBL/GenBank/DDBJ databases">
        <title>Draft genome sequence of Pseudonocardia sp. DW16-2.</title>
        <authorList>
            <person name="Duangmal K."/>
        </authorList>
    </citation>
    <scope>NUCLEOTIDE SEQUENCE [LARGE SCALE GENOMIC DNA]</scope>
    <source>
        <strain evidence="1 2">DW16-2</strain>
    </source>
</reference>
<evidence type="ECO:0000313" key="1">
    <source>
        <dbReference type="EMBL" id="MEJ8279859.1"/>
    </source>
</evidence>
<name>A0ABU8T7F9_9PSEU</name>
<organism evidence="1 2">
    <name type="scientific">Pseudonocardia spirodelae</name>
    <dbReference type="NCBI Taxonomy" id="3133431"/>
    <lineage>
        <taxon>Bacteria</taxon>
        <taxon>Bacillati</taxon>
        <taxon>Actinomycetota</taxon>
        <taxon>Actinomycetes</taxon>
        <taxon>Pseudonocardiales</taxon>
        <taxon>Pseudonocardiaceae</taxon>
        <taxon>Pseudonocardia</taxon>
    </lineage>
</organism>
<protein>
    <submittedName>
        <fullName evidence="1">Uncharacterized protein</fullName>
    </submittedName>
</protein>
<accession>A0ABU8T7F9</accession>
<evidence type="ECO:0000313" key="2">
    <source>
        <dbReference type="Proteomes" id="UP001364211"/>
    </source>
</evidence>
<dbReference type="Proteomes" id="UP001364211">
    <property type="component" value="Unassembled WGS sequence"/>
</dbReference>
<keyword evidence="2" id="KW-1185">Reference proteome</keyword>
<sequence>MDAARTPTVLRAVPRTPRAWAGVDRRVRTVLAVLARDPGAPVATPAAVRAWPRLAAPLRAAQRRPAYEPGPCPDLCLVAVLPDDVDALGGLAAALGALRLPGADDAPLRRAAAATSATPAAVVQELARVHGVLDLDLGAEGELLYALAGVRVARTTGVAAAAHDAVAARVGAMWAAGEPYAGPAVGAVSRDG</sequence>
<comment type="caution">
    <text evidence="1">The sequence shown here is derived from an EMBL/GenBank/DDBJ whole genome shotgun (WGS) entry which is preliminary data.</text>
</comment>
<dbReference type="EMBL" id="JBBJUP010000009">
    <property type="protein sequence ID" value="MEJ8279859.1"/>
    <property type="molecule type" value="Genomic_DNA"/>
</dbReference>
<dbReference type="RefSeq" id="WP_340290278.1">
    <property type="nucleotide sequence ID" value="NZ_JBBJUP010000009.1"/>
</dbReference>